<evidence type="ECO:0000256" key="4">
    <source>
        <dbReference type="PIRSR" id="PIRSR000303-1"/>
    </source>
</evidence>
<keyword evidence="7" id="KW-1185">Reference proteome</keyword>
<evidence type="ECO:0000256" key="1">
    <source>
        <dbReference type="ARBA" id="ARBA00006926"/>
    </source>
</evidence>
<accession>A0A1Y2D1S6</accession>
<dbReference type="AlphaFoldDB" id="A0A1Y2D1S6"/>
<evidence type="ECO:0000256" key="5">
    <source>
        <dbReference type="RuleBase" id="RU000499"/>
    </source>
</evidence>
<evidence type="ECO:0000313" key="6">
    <source>
        <dbReference type="EMBL" id="ORY52535.1"/>
    </source>
</evidence>
<dbReference type="EMBL" id="MCGO01000003">
    <property type="protein sequence ID" value="ORY52535.1"/>
    <property type="molecule type" value="Genomic_DNA"/>
</dbReference>
<dbReference type="Proteomes" id="UP000193642">
    <property type="component" value="Unassembled WGS sequence"/>
</dbReference>
<protein>
    <recommendedName>
        <fullName evidence="5">Glutathione peroxidase</fullName>
    </recommendedName>
</protein>
<dbReference type="Pfam" id="PF00255">
    <property type="entry name" value="GSHPx"/>
    <property type="match status" value="1"/>
</dbReference>
<dbReference type="GO" id="GO:0034599">
    <property type="term" value="P:cellular response to oxidative stress"/>
    <property type="evidence" value="ECO:0007669"/>
    <property type="project" value="TreeGrafter"/>
</dbReference>
<dbReference type="Gene3D" id="3.40.30.10">
    <property type="entry name" value="Glutaredoxin"/>
    <property type="match status" value="1"/>
</dbReference>
<feature type="active site" evidence="4">
    <location>
        <position position="39"/>
    </location>
</feature>
<name>A0A1Y2D1S6_9FUNG</name>
<dbReference type="InterPro" id="IPR036249">
    <property type="entry name" value="Thioredoxin-like_sf"/>
</dbReference>
<dbReference type="PRINTS" id="PR01011">
    <property type="entry name" value="GLUTPROXDASE"/>
</dbReference>
<dbReference type="SUPFAM" id="SSF52833">
    <property type="entry name" value="Thioredoxin-like"/>
    <property type="match status" value="1"/>
</dbReference>
<keyword evidence="2 5" id="KW-0575">Peroxidase</keyword>
<dbReference type="InterPro" id="IPR000889">
    <property type="entry name" value="Glutathione_peroxidase"/>
</dbReference>
<keyword evidence="3 5" id="KW-0560">Oxidoreductase</keyword>
<dbReference type="PROSITE" id="PS51355">
    <property type="entry name" value="GLUTATHIONE_PEROXID_3"/>
    <property type="match status" value="1"/>
</dbReference>
<comment type="caution">
    <text evidence="6">The sequence shown here is derived from an EMBL/GenBank/DDBJ whole genome shotgun (WGS) entry which is preliminary data.</text>
</comment>
<dbReference type="STRING" id="329046.A0A1Y2D1S6"/>
<dbReference type="PANTHER" id="PTHR11592:SF78">
    <property type="entry name" value="GLUTATHIONE PEROXIDASE"/>
    <property type="match status" value="1"/>
</dbReference>
<proteinExistence type="inferred from homology"/>
<evidence type="ECO:0000313" key="7">
    <source>
        <dbReference type="Proteomes" id="UP000193642"/>
    </source>
</evidence>
<evidence type="ECO:0000256" key="2">
    <source>
        <dbReference type="ARBA" id="ARBA00022559"/>
    </source>
</evidence>
<comment type="similarity">
    <text evidence="1 5">Belongs to the glutathione peroxidase family.</text>
</comment>
<dbReference type="PIRSF" id="PIRSF000303">
    <property type="entry name" value="Glutathion_perox"/>
    <property type="match status" value="1"/>
</dbReference>
<dbReference type="OrthoDB" id="446890at2759"/>
<evidence type="ECO:0000256" key="3">
    <source>
        <dbReference type="ARBA" id="ARBA00023002"/>
    </source>
</evidence>
<gene>
    <name evidence="6" type="ORF">BCR33DRAFT_711821</name>
</gene>
<organism evidence="6 7">
    <name type="scientific">Rhizoclosmatium globosum</name>
    <dbReference type="NCBI Taxonomy" id="329046"/>
    <lineage>
        <taxon>Eukaryota</taxon>
        <taxon>Fungi</taxon>
        <taxon>Fungi incertae sedis</taxon>
        <taxon>Chytridiomycota</taxon>
        <taxon>Chytridiomycota incertae sedis</taxon>
        <taxon>Chytridiomycetes</taxon>
        <taxon>Chytridiales</taxon>
        <taxon>Chytriomycetaceae</taxon>
        <taxon>Rhizoclosmatium</taxon>
    </lineage>
</organism>
<dbReference type="PANTHER" id="PTHR11592">
    <property type="entry name" value="GLUTATHIONE PEROXIDASE"/>
    <property type="match status" value="1"/>
</dbReference>
<reference evidence="6 7" key="1">
    <citation type="submission" date="2016-07" db="EMBL/GenBank/DDBJ databases">
        <title>Pervasive Adenine N6-methylation of Active Genes in Fungi.</title>
        <authorList>
            <consortium name="DOE Joint Genome Institute"/>
            <person name="Mondo S.J."/>
            <person name="Dannebaum R.O."/>
            <person name="Kuo R.C."/>
            <person name="Labutti K."/>
            <person name="Haridas S."/>
            <person name="Kuo A."/>
            <person name="Salamov A."/>
            <person name="Ahrendt S.R."/>
            <person name="Lipzen A."/>
            <person name="Sullivan W."/>
            <person name="Andreopoulos W.B."/>
            <person name="Clum A."/>
            <person name="Lindquist E."/>
            <person name="Daum C."/>
            <person name="Ramamoorthy G.K."/>
            <person name="Gryganskyi A."/>
            <person name="Culley D."/>
            <person name="Magnuson J.K."/>
            <person name="James T.Y."/>
            <person name="O'Malley M.A."/>
            <person name="Stajich J.E."/>
            <person name="Spatafora J.W."/>
            <person name="Visel A."/>
            <person name="Grigoriev I.V."/>
        </authorList>
    </citation>
    <scope>NUCLEOTIDE SEQUENCE [LARGE SCALE GENOMIC DNA]</scope>
    <source>
        <strain evidence="6 7">JEL800</strain>
    </source>
</reference>
<sequence>MTGSFYELSINKINNGKGTINFADLKGKVVLAVNVASRCGRTKHYTGLEALYKKYASQGLVVIGFPSNEFGAQEPGTEDEIVEFCSRNYDVTFDITEKIQVNGSGAHPVFTYLKTHTNGAEVSWNFEKFLISKDGSAVYRFENVVPEGLEAKINELLTA</sequence>
<dbReference type="GO" id="GO:0004601">
    <property type="term" value="F:peroxidase activity"/>
    <property type="evidence" value="ECO:0007669"/>
    <property type="project" value="UniProtKB-KW"/>
</dbReference>
<dbReference type="CDD" id="cd00340">
    <property type="entry name" value="GSH_Peroxidase"/>
    <property type="match status" value="1"/>
</dbReference>